<sequence length="213" mass="24668">MRLLPLATLLLILQCCSPSNGSDKENALKYFYVYYRMPLYGELNLAEDSIVFKISEVDSIHTLNYIYPDGLELSDTVTYILKADKDFHPKYISSRKEAKPQDFDYVGHQEYKINDKVYPIFKYASNALTTDGCITHFWTPEIGIILTRSASWGDFGKLQTNNDSINRQINLLAELLFQDVSFYKGCTEEMELIPRDDAEEFYKEKSKGLQIEY</sequence>
<evidence type="ECO:0008006" key="4">
    <source>
        <dbReference type="Google" id="ProtNLM"/>
    </source>
</evidence>
<evidence type="ECO:0000313" key="3">
    <source>
        <dbReference type="Proteomes" id="UP000011910"/>
    </source>
</evidence>
<dbReference type="AlphaFoldDB" id="M7NV18"/>
<keyword evidence="3" id="KW-1185">Reference proteome</keyword>
<gene>
    <name evidence="2" type="ORF">ADICEAN_02561</name>
</gene>
<dbReference type="Proteomes" id="UP000011910">
    <property type="component" value="Unassembled WGS sequence"/>
</dbReference>
<proteinExistence type="predicted"/>
<comment type="caution">
    <text evidence="2">The sequence shown here is derived from an EMBL/GenBank/DDBJ whole genome shotgun (WGS) entry which is preliminary data.</text>
</comment>
<evidence type="ECO:0000256" key="1">
    <source>
        <dbReference type="SAM" id="SignalP"/>
    </source>
</evidence>
<protein>
    <recommendedName>
        <fullName evidence="4">Lipoprotein</fullName>
    </recommendedName>
</protein>
<evidence type="ECO:0000313" key="2">
    <source>
        <dbReference type="EMBL" id="EMR02289.1"/>
    </source>
</evidence>
<organism evidence="2 3">
    <name type="scientific">Cesiribacter andamanensis AMV16</name>
    <dbReference type="NCBI Taxonomy" id="1279009"/>
    <lineage>
        <taxon>Bacteria</taxon>
        <taxon>Pseudomonadati</taxon>
        <taxon>Bacteroidota</taxon>
        <taxon>Cytophagia</taxon>
        <taxon>Cytophagales</taxon>
        <taxon>Cesiribacteraceae</taxon>
        <taxon>Cesiribacter</taxon>
    </lineage>
</organism>
<keyword evidence="1" id="KW-0732">Signal</keyword>
<name>M7NV18_9BACT</name>
<accession>M7NV18</accession>
<dbReference type="EMBL" id="AODQ01000064">
    <property type="protein sequence ID" value="EMR02289.1"/>
    <property type="molecule type" value="Genomic_DNA"/>
</dbReference>
<feature type="chain" id="PRO_5004082470" description="Lipoprotein" evidence="1">
    <location>
        <begin position="22"/>
        <end position="213"/>
    </location>
</feature>
<feature type="signal peptide" evidence="1">
    <location>
        <begin position="1"/>
        <end position="21"/>
    </location>
</feature>
<reference evidence="2 3" key="1">
    <citation type="journal article" date="2013" name="Genome Announc.">
        <title>Draft Genome Sequence of Cesiribacter andamanensis Strain AMV16T, Isolated from a Soil Sample from a Mud Volcano in the Andaman Islands, India.</title>
        <authorList>
            <person name="Shivaji S."/>
            <person name="Ara S."/>
            <person name="Begum Z."/>
            <person name="Srinivas T.N."/>
            <person name="Singh A."/>
            <person name="Kumar Pinnaka A."/>
        </authorList>
    </citation>
    <scope>NUCLEOTIDE SEQUENCE [LARGE SCALE GENOMIC DNA]</scope>
    <source>
        <strain evidence="2 3">AMV16</strain>
    </source>
</reference>